<sequence length="50" mass="5537">MVTQTALNYYNPFDGQVSILDLLFNAGQKRQDIFGDVGETNLTKGSVIDE</sequence>
<reference evidence="2" key="1">
    <citation type="submission" date="2016-10" db="EMBL/GenBank/DDBJ databases">
        <authorList>
            <person name="Varghese N."/>
        </authorList>
    </citation>
    <scope>NUCLEOTIDE SEQUENCE [LARGE SCALE GENOMIC DNA]</scope>
    <source>
        <strain evidence="2">Nsp8</strain>
    </source>
</reference>
<proteinExistence type="predicted"/>
<evidence type="ECO:0000313" key="2">
    <source>
        <dbReference type="Proteomes" id="UP000183107"/>
    </source>
</evidence>
<gene>
    <name evidence="1" type="ORF">SAMN05216386_1788</name>
</gene>
<evidence type="ECO:0000313" key="1">
    <source>
        <dbReference type="EMBL" id="SFN77356.1"/>
    </source>
</evidence>
<keyword evidence="2" id="KW-1185">Reference proteome</keyword>
<dbReference type="AlphaFoldDB" id="A0A1I5BRM8"/>
<dbReference type="Proteomes" id="UP000183107">
    <property type="component" value="Unassembled WGS sequence"/>
</dbReference>
<organism evidence="1 2">
    <name type="scientific">Nitrosospira briensis</name>
    <dbReference type="NCBI Taxonomy" id="35799"/>
    <lineage>
        <taxon>Bacteria</taxon>
        <taxon>Pseudomonadati</taxon>
        <taxon>Pseudomonadota</taxon>
        <taxon>Betaproteobacteria</taxon>
        <taxon>Nitrosomonadales</taxon>
        <taxon>Nitrosomonadaceae</taxon>
        <taxon>Nitrosospira</taxon>
    </lineage>
</organism>
<accession>A0A1I5BRM8</accession>
<dbReference type="EMBL" id="FOVJ01000003">
    <property type="protein sequence ID" value="SFN77356.1"/>
    <property type="molecule type" value="Genomic_DNA"/>
</dbReference>
<protein>
    <submittedName>
        <fullName evidence="1">Uncharacterized protein</fullName>
    </submittedName>
</protein>
<name>A0A1I5BRM8_9PROT</name>